<keyword evidence="1" id="KW-0732">Signal</keyword>
<dbReference type="GO" id="GO:0016787">
    <property type="term" value="F:hydrolase activity"/>
    <property type="evidence" value="ECO:0007669"/>
    <property type="project" value="TreeGrafter"/>
</dbReference>
<dbReference type="RefSeq" id="WP_153339096.1">
    <property type="nucleotide sequence ID" value="NZ_WEGI01000002.1"/>
</dbReference>
<accession>A0A7K0DK40</accession>
<evidence type="ECO:0000313" key="3">
    <source>
        <dbReference type="Proteomes" id="UP000431401"/>
    </source>
</evidence>
<evidence type="ECO:0008006" key="4">
    <source>
        <dbReference type="Google" id="ProtNLM"/>
    </source>
</evidence>
<gene>
    <name evidence="2" type="ORF">NRB56_07100</name>
</gene>
<dbReference type="GO" id="GO:0012505">
    <property type="term" value="C:endomembrane system"/>
    <property type="evidence" value="ECO:0007669"/>
    <property type="project" value="TreeGrafter"/>
</dbReference>
<dbReference type="OrthoDB" id="9768084at2"/>
<dbReference type="SUPFAM" id="SSF63829">
    <property type="entry name" value="Calcium-dependent phosphotriesterase"/>
    <property type="match status" value="1"/>
</dbReference>
<proteinExistence type="predicted"/>
<comment type="caution">
    <text evidence="2">The sequence shown here is derived from an EMBL/GenBank/DDBJ whole genome shotgun (WGS) entry which is preliminary data.</text>
</comment>
<dbReference type="Gene3D" id="2.120.10.30">
    <property type="entry name" value="TolB, C-terminal domain"/>
    <property type="match status" value="1"/>
</dbReference>
<dbReference type="PANTHER" id="PTHR10426:SF88">
    <property type="entry name" value="ADIPOCYTE PLASMA MEMBRANE-ASSOCIATED PROTEIN HEMOMUCIN-RELATED"/>
    <property type="match status" value="1"/>
</dbReference>
<dbReference type="PANTHER" id="PTHR10426">
    <property type="entry name" value="STRICTOSIDINE SYNTHASE-RELATED"/>
    <property type="match status" value="1"/>
</dbReference>
<feature type="signal peptide" evidence="1">
    <location>
        <begin position="1"/>
        <end position="34"/>
    </location>
</feature>
<organism evidence="2 3">
    <name type="scientific">Nocardia aurantia</name>
    <dbReference type="NCBI Taxonomy" id="2585199"/>
    <lineage>
        <taxon>Bacteria</taxon>
        <taxon>Bacillati</taxon>
        <taxon>Actinomycetota</taxon>
        <taxon>Actinomycetes</taxon>
        <taxon>Mycobacteriales</taxon>
        <taxon>Nocardiaceae</taxon>
        <taxon>Nocardia</taxon>
    </lineage>
</organism>
<reference evidence="2 3" key="1">
    <citation type="submission" date="2019-10" db="EMBL/GenBank/DDBJ databases">
        <title>Nocardia macrotermitis sp. nov. and Nocardia aurantia sp. nov., isolated from the gut of fungus growing-termite Macrotermes natalensis.</title>
        <authorList>
            <person name="Benndorf R."/>
            <person name="Schwitalla J."/>
            <person name="Martin K."/>
            <person name="De Beer W."/>
            <person name="Kaster A.-K."/>
            <person name="Vollmers J."/>
            <person name="Poulsen M."/>
            <person name="Beemelmanns C."/>
        </authorList>
    </citation>
    <scope>NUCLEOTIDE SEQUENCE [LARGE SCALE GENOMIC DNA]</scope>
    <source>
        <strain evidence="2 3">RB56</strain>
    </source>
</reference>
<name>A0A7K0DK40_9NOCA</name>
<keyword evidence="3" id="KW-1185">Reference proteome</keyword>
<dbReference type="InterPro" id="IPR011042">
    <property type="entry name" value="6-blade_b-propeller_TolB-like"/>
</dbReference>
<evidence type="ECO:0000256" key="1">
    <source>
        <dbReference type="SAM" id="SignalP"/>
    </source>
</evidence>
<sequence>MLFGSGRGRRRLRAGWTVAVIAAATIDVAAQAHAAPAADCSAGWQSTTLLTGHRELENLDSDGHGGFYVSALSAGELLHLRSTGEVDTLATGLTSPGGVRADGRYVYFGTGDNFPGPPGALHRYDIATGETVDLLGGLNMPNGMLRLPDGDLLIASSSPGDTSQGIARYRPSTGEFTPGWSHLAVPNGLALSGDGKAVYATTLTAQIYRVPLDDPQSATVVLGAPALIALPDDLDATRSGAVYFADQIAGAVYRGDPVTGAVCTVVTGLITPNPVRQPPDGVSSVRIGRDGDGWALYVTAMDGALRRLRPPPGVDLTPPNPDAR</sequence>
<dbReference type="Proteomes" id="UP000431401">
    <property type="component" value="Unassembled WGS sequence"/>
</dbReference>
<feature type="chain" id="PRO_5029643176" description="SMP-30/Gluconolactonase/LRE-like region domain-containing protein" evidence="1">
    <location>
        <begin position="35"/>
        <end position="324"/>
    </location>
</feature>
<dbReference type="AlphaFoldDB" id="A0A7K0DK40"/>
<evidence type="ECO:0000313" key="2">
    <source>
        <dbReference type="EMBL" id="MQY25154.1"/>
    </source>
</evidence>
<dbReference type="EMBL" id="WEGI01000002">
    <property type="protein sequence ID" value="MQY25154.1"/>
    <property type="molecule type" value="Genomic_DNA"/>
</dbReference>
<protein>
    <recommendedName>
        <fullName evidence="4">SMP-30/Gluconolactonase/LRE-like region domain-containing protein</fullName>
    </recommendedName>
</protein>